<comment type="catalytic activity">
    <reaction evidence="1">
        <text>Endonucleolytic cleavage of RNA, removing extra 3' nucleotides from tRNA precursor, generating 3' termini of tRNAs. A 3'-hydroxy group is left at the tRNA terminus and a 5'-phosphoryl group is left at the trailer molecule.</text>
        <dbReference type="EC" id="3.1.26.11"/>
    </reaction>
</comment>
<dbReference type="EC" id="3.1.26.11" evidence="4"/>
<dbReference type="InterPro" id="IPR027794">
    <property type="entry name" value="tRNase_Z_dom"/>
</dbReference>
<protein>
    <recommendedName>
        <fullName evidence="4">ribonuclease Z</fullName>
        <ecNumber evidence="4">3.1.26.11</ecNumber>
    </recommendedName>
</protein>
<name>A0A9P7YG29_9HELO</name>
<evidence type="ECO:0000256" key="4">
    <source>
        <dbReference type="ARBA" id="ARBA00012477"/>
    </source>
</evidence>
<evidence type="ECO:0000256" key="2">
    <source>
        <dbReference type="ARBA" id="ARBA00001947"/>
    </source>
</evidence>
<evidence type="ECO:0000256" key="7">
    <source>
        <dbReference type="ARBA" id="ARBA00022723"/>
    </source>
</evidence>
<keyword evidence="6" id="KW-0540">Nuclease</keyword>
<dbReference type="AlphaFoldDB" id="A0A9P7YG29"/>
<reference evidence="13" key="1">
    <citation type="journal article" date="2021" name="IMA Fungus">
        <title>Genomic characterization of three marine fungi, including Emericellopsis atlantica sp. nov. with signatures of a generalist lifestyle and marine biomass degradation.</title>
        <authorList>
            <person name="Hagestad O.C."/>
            <person name="Hou L."/>
            <person name="Andersen J.H."/>
            <person name="Hansen E.H."/>
            <person name="Altermark B."/>
            <person name="Li C."/>
            <person name="Kuhnert E."/>
            <person name="Cox R.J."/>
            <person name="Crous P.W."/>
            <person name="Spatafora J.W."/>
            <person name="Lail K."/>
            <person name="Amirebrahimi M."/>
            <person name="Lipzen A."/>
            <person name="Pangilinan J."/>
            <person name="Andreopoulos W."/>
            <person name="Hayes R.D."/>
            <person name="Ng V."/>
            <person name="Grigoriev I.V."/>
            <person name="Jackson S.A."/>
            <person name="Sutton T.D.S."/>
            <person name="Dobson A.D.W."/>
            <person name="Rama T."/>
        </authorList>
    </citation>
    <scope>NUCLEOTIDE SEQUENCE</scope>
    <source>
        <strain evidence="13">TRa018bII</strain>
    </source>
</reference>
<dbReference type="InterPro" id="IPR036866">
    <property type="entry name" value="RibonucZ/Hydroxyglut_hydro"/>
</dbReference>
<accession>A0A9P7YG29</accession>
<evidence type="ECO:0000256" key="3">
    <source>
        <dbReference type="ARBA" id="ARBA00007823"/>
    </source>
</evidence>
<evidence type="ECO:0000256" key="10">
    <source>
        <dbReference type="ARBA" id="ARBA00022833"/>
    </source>
</evidence>
<feature type="domain" description="tRNase Z endonuclease" evidence="12">
    <location>
        <begin position="127"/>
        <end position="189"/>
    </location>
</feature>
<dbReference type="PANTHER" id="PTHR12553">
    <property type="entry name" value="ZINC PHOSPHODIESTERASE ELAC PROTEIN 2"/>
    <property type="match status" value="1"/>
</dbReference>
<comment type="cofactor">
    <cofactor evidence="2">
        <name>Zn(2+)</name>
        <dbReference type="ChEBI" id="CHEBI:29105"/>
    </cofactor>
</comment>
<evidence type="ECO:0000259" key="12">
    <source>
        <dbReference type="Pfam" id="PF13691"/>
    </source>
</evidence>
<keyword evidence="8" id="KW-0255">Endonuclease</keyword>
<keyword evidence="5" id="KW-0819">tRNA processing</keyword>
<dbReference type="InterPro" id="IPR047151">
    <property type="entry name" value="RNZ2-like"/>
</dbReference>
<dbReference type="SUPFAM" id="SSF56281">
    <property type="entry name" value="Metallo-hydrolase/oxidoreductase"/>
    <property type="match status" value="2"/>
</dbReference>
<organism evidence="13 14">
    <name type="scientific">Amylocarpus encephaloides</name>
    <dbReference type="NCBI Taxonomy" id="45428"/>
    <lineage>
        <taxon>Eukaryota</taxon>
        <taxon>Fungi</taxon>
        <taxon>Dikarya</taxon>
        <taxon>Ascomycota</taxon>
        <taxon>Pezizomycotina</taxon>
        <taxon>Leotiomycetes</taxon>
        <taxon>Helotiales</taxon>
        <taxon>Helotiales incertae sedis</taxon>
        <taxon>Amylocarpus</taxon>
    </lineage>
</organism>
<comment type="similarity">
    <text evidence="3">Belongs to the RNase Z family.</text>
</comment>
<dbReference type="PANTHER" id="PTHR12553:SF49">
    <property type="entry name" value="ZINC PHOSPHODIESTERASE ELAC PROTEIN 2"/>
    <property type="match status" value="1"/>
</dbReference>
<keyword evidence="14" id="KW-1185">Reference proteome</keyword>
<comment type="caution">
    <text evidence="13">The sequence shown here is derived from an EMBL/GenBank/DDBJ whole genome shotgun (WGS) entry which is preliminary data.</text>
</comment>
<dbReference type="OrthoDB" id="527344at2759"/>
<feature type="domain" description="Metallo-beta-lactamase" evidence="11">
    <location>
        <begin position="683"/>
        <end position="894"/>
    </location>
</feature>
<dbReference type="GO" id="GO:1990180">
    <property type="term" value="P:mitochondrial tRNA 3'-end processing"/>
    <property type="evidence" value="ECO:0007669"/>
    <property type="project" value="TreeGrafter"/>
</dbReference>
<dbReference type="GO" id="GO:0042781">
    <property type="term" value="F:3'-tRNA processing endoribonuclease activity"/>
    <property type="evidence" value="ECO:0007669"/>
    <property type="project" value="UniProtKB-EC"/>
</dbReference>
<dbReference type="CDD" id="cd07718">
    <property type="entry name" value="RNaseZ_ELAC1_ELAC2-C-term-like_MBL-fold"/>
    <property type="match status" value="1"/>
</dbReference>
<dbReference type="GO" id="GO:0046872">
    <property type="term" value="F:metal ion binding"/>
    <property type="evidence" value="ECO:0007669"/>
    <property type="project" value="UniProtKB-KW"/>
</dbReference>
<evidence type="ECO:0000256" key="6">
    <source>
        <dbReference type="ARBA" id="ARBA00022722"/>
    </source>
</evidence>
<evidence type="ECO:0000259" key="11">
    <source>
        <dbReference type="Pfam" id="PF12706"/>
    </source>
</evidence>
<keyword evidence="7" id="KW-0479">Metal-binding</keyword>
<evidence type="ECO:0000256" key="1">
    <source>
        <dbReference type="ARBA" id="ARBA00000402"/>
    </source>
</evidence>
<evidence type="ECO:0000256" key="5">
    <source>
        <dbReference type="ARBA" id="ARBA00022694"/>
    </source>
</evidence>
<gene>
    <name evidence="13" type="ORF">BJ875DRAFT_465985</name>
</gene>
<dbReference type="InterPro" id="IPR001279">
    <property type="entry name" value="Metallo-B-lactamas"/>
</dbReference>
<evidence type="ECO:0000256" key="9">
    <source>
        <dbReference type="ARBA" id="ARBA00022801"/>
    </source>
</evidence>
<sequence>MLVFSCLVDTHITCSVRKGFYPRISLVFQRTITNAPNKGQRWALRRRLAENQYRPHSIASTEKGGSISHLYYGPKLLGSLGIGSKRERLWKTIRAPYYLAFKDGTHTEHAARSGFPRISTKMKVWLQIISTPTADTPGTAVLLHFDQRRYLIGNAAEGTQRAAVQRKLGLIKMGDVFMTGPMGWNTAGGLLGMVLTLADGVASSTAAIAAEAKRKQKRRNATEEADVKIERQTLNLHGGKNLAHLLATARRFIFRKGMPLQINEFRSRDTPRKDWAPAWQDDLIKVWDMVIDPEEPGLSPRKRSHDEFSEAVPASAPIEEDRDDQIVKSVVGDMFDSNWRLDAFVERKLSEVVLPATIFIRKEGKMEQYHGPMPEEGVDVPDVDVLIRNPWPGALVETLPPTKPSRSSVCYIIKGHPRRGKFDSKKARGLGVKPGPDNRRLVAGESVTTEEGTVVTPEMVLGATQEGSGFAVIELPTASYIAPLITREEWSSEEVMSGISLVIWNLGPGVASDERLRNFMQKHNKLKHVVSSKDCCPNYLSLESPAAAAIRLHHVDPARFPIPRFSNVVENPLGGELPFEKARAGLTFDLEPRFLRREEHIVPVLDTAQVVHEARNNTAVVDLAKAAQAETTSPEYQAKLDEEQKGIPSLDAEVVALGTGSALPSKYRNVSATLLRVPGFGSYLLDCGENTLGQLKRVFGGELPEVLRDLKAIWISHLHADHHLGTTSVIKEWHAETMKDEQTKDNKLYVISHGGMISWVEEYSSVEDFGIERVGTITIAHQGQRTFEYRSKLSPEQQQQTGLESIQACQVNHCHGATAVVLNFANGFKVAYSGDCRPSNDFIDIGQNATLLIHEATFDDELRGDAYAKKHCTTGEALEVGRKMNAKRIMLTHFSQRYQKIPVFEKDQVAIVAFDYMRVKLGDFAKVCAFRPALMKLYEENVKMLVGEGRN</sequence>
<evidence type="ECO:0000313" key="13">
    <source>
        <dbReference type="EMBL" id="KAG9232751.1"/>
    </source>
</evidence>
<evidence type="ECO:0000313" key="14">
    <source>
        <dbReference type="Proteomes" id="UP000824998"/>
    </source>
</evidence>
<dbReference type="EMBL" id="MU251532">
    <property type="protein sequence ID" value="KAG9232751.1"/>
    <property type="molecule type" value="Genomic_DNA"/>
</dbReference>
<proteinExistence type="inferred from homology"/>
<keyword evidence="10" id="KW-0862">Zinc</keyword>
<dbReference type="Gene3D" id="3.60.15.10">
    <property type="entry name" value="Ribonuclease Z/Hydroxyacylglutathione hydrolase-like"/>
    <property type="match status" value="2"/>
</dbReference>
<dbReference type="Pfam" id="PF12706">
    <property type="entry name" value="Lactamase_B_2"/>
    <property type="match status" value="1"/>
</dbReference>
<keyword evidence="9" id="KW-0378">Hydrolase</keyword>
<evidence type="ECO:0000256" key="8">
    <source>
        <dbReference type="ARBA" id="ARBA00022759"/>
    </source>
</evidence>
<dbReference type="Pfam" id="PF13691">
    <property type="entry name" value="Lactamase_B_4"/>
    <property type="match status" value="1"/>
</dbReference>
<dbReference type="Proteomes" id="UP000824998">
    <property type="component" value="Unassembled WGS sequence"/>
</dbReference>
<dbReference type="GO" id="GO:0005739">
    <property type="term" value="C:mitochondrion"/>
    <property type="evidence" value="ECO:0007669"/>
    <property type="project" value="TreeGrafter"/>
</dbReference>